<dbReference type="FunFam" id="2.70.70.10:FF:000003">
    <property type="entry name" value="Murein hydrolase activator EnvC"/>
    <property type="match status" value="1"/>
</dbReference>
<dbReference type="Proteomes" id="UP000538931">
    <property type="component" value="Unassembled WGS sequence"/>
</dbReference>
<dbReference type="RefSeq" id="WP_181741458.1">
    <property type="nucleotide sequence ID" value="NZ_JACEMT010000055.1"/>
</dbReference>
<proteinExistence type="predicted"/>
<sequence>MKACTRVLLVLCLSMGGLSVQAAQDPAKTEQQLKRVKQQISALQAKLAKRKQVLAKAEAELRGFDKRIGAVAAELRQLDERQQQLQTRRGSLGDDEAELVARLQEQEGLIRDLLREQYKLGRQPGMELLLSQEDPQQLSRMLHYYDYLASRLNAELVAYRDRIERLTETQSAISATDSELLSNRTRLQQQQQALAEAREGQARTLATLKGAHQQDSRRLGRLQSDRAELEAVLKEIQRSLEQVRLKQDGLKFSQRKGKIDWPVTGRVKRSFGSRVENISYEGILIAAGTGTEVKAAHHGRVVFADWLRGYGLVLILDHGNGYLSLYGHNESLLREPGEWVGTGESLALAGSSGGSTEPGLYFAIRYQGRSVDPITWLKRR</sequence>
<evidence type="ECO:0000313" key="4">
    <source>
        <dbReference type="EMBL" id="MBA4503556.1"/>
    </source>
</evidence>
<dbReference type="EMBL" id="JACEMT010000055">
    <property type="protein sequence ID" value="MBA4503556.1"/>
    <property type="molecule type" value="Genomic_DNA"/>
</dbReference>
<feature type="chain" id="PRO_5031132166" evidence="2">
    <location>
        <begin position="23"/>
        <end position="380"/>
    </location>
</feature>
<name>A0A7W1X0M8_9GAMM</name>
<reference evidence="4 5" key="1">
    <citation type="submission" date="2020-07" db="EMBL/GenBank/DDBJ databases">
        <title>Bacterium isolated from marien macroalgae.</title>
        <authorList>
            <person name="Zhu K."/>
            <person name="Lu D."/>
            <person name="Du Z."/>
        </authorList>
    </citation>
    <scope>NUCLEOTIDE SEQUENCE [LARGE SCALE GENOMIC DNA]</scope>
    <source>
        <strain evidence="4 5">3-1745</strain>
    </source>
</reference>
<evidence type="ECO:0000256" key="2">
    <source>
        <dbReference type="SAM" id="SignalP"/>
    </source>
</evidence>
<evidence type="ECO:0000259" key="3">
    <source>
        <dbReference type="Pfam" id="PF01551"/>
    </source>
</evidence>
<evidence type="ECO:0000313" key="5">
    <source>
        <dbReference type="Proteomes" id="UP000538931"/>
    </source>
</evidence>
<feature type="domain" description="M23ase beta-sheet core" evidence="3">
    <location>
        <begin position="281"/>
        <end position="373"/>
    </location>
</feature>
<dbReference type="Pfam" id="PF01551">
    <property type="entry name" value="Peptidase_M23"/>
    <property type="match status" value="1"/>
</dbReference>
<feature type="coiled-coil region" evidence="1">
    <location>
        <begin position="219"/>
        <end position="246"/>
    </location>
</feature>
<protein>
    <submittedName>
        <fullName evidence="4">Peptidoglycan DD-metalloendopeptidase family protein</fullName>
    </submittedName>
</protein>
<keyword evidence="1" id="KW-0175">Coiled coil</keyword>
<dbReference type="InterPro" id="IPR011055">
    <property type="entry name" value="Dup_hybrid_motif"/>
</dbReference>
<gene>
    <name evidence="4" type="ORF">H1S06_14460</name>
</gene>
<comment type="caution">
    <text evidence="4">The sequence shown here is derived from an EMBL/GenBank/DDBJ whole genome shotgun (WGS) entry which is preliminary data.</text>
</comment>
<organism evidence="4 5">
    <name type="scientific">Marinobacterium marinum</name>
    <dbReference type="NCBI Taxonomy" id="2756129"/>
    <lineage>
        <taxon>Bacteria</taxon>
        <taxon>Pseudomonadati</taxon>
        <taxon>Pseudomonadota</taxon>
        <taxon>Gammaproteobacteria</taxon>
        <taxon>Oceanospirillales</taxon>
        <taxon>Oceanospirillaceae</taxon>
        <taxon>Marinobacterium</taxon>
    </lineage>
</organism>
<dbReference type="InterPro" id="IPR050570">
    <property type="entry name" value="Cell_wall_metabolism_enzyme"/>
</dbReference>
<accession>A0A7W1X0M8</accession>
<dbReference type="InterPro" id="IPR016047">
    <property type="entry name" value="M23ase_b-sheet_dom"/>
</dbReference>
<dbReference type="Gene3D" id="2.70.70.10">
    <property type="entry name" value="Glucose Permease (Domain IIA)"/>
    <property type="match status" value="1"/>
</dbReference>
<dbReference type="PANTHER" id="PTHR21666:SF270">
    <property type="entry name" value="MUREIN HYDROLASE ACTIVATOR ENVC"/>
    <property type="match status" value="1"/>
</dbReference>
<feature type="signal peptide" evidence="2">
    <location>
        <begin position="1"/>
        <end position="22"/>
    </location>
</feature>
<keyword evidence="5" id="KW-1185">Reference proteome</keyword>
<dbReference type="Gene3D" id="6.10.250.3150">
    <property type="match status" value="1"/>
</dbReference>
<keyword evidence="2" id="KW-0732">Signal</keyword>
<feature type="coiled-coil region" evidence="1">
    <location>
        <begin position="33"/>
        <end position="116"/>
    </location>
</feature>
<dbReference type="SUPFAM" id="SSF51261">
    <property type="entry name" value="Duplicated hybrid motif"/>
    <property type="match status" value="1"/>
</dbReference>
<dbReference type="CDD" id="cd12797">
    <property type="entry name" value="M23_peptidase"/>
    <property type="match status" value="1"/>
</dbReference>
<dbReference type="GO" id="GO:0004222">
    <property type="term" value="F:metalloendopeptidase activity"/>
    <property type="evidence" value="ECO:0007669"/>
    <property type="project" value="TreeGrafter"/>
</dbReference>
<dbReference type="PANTHER" id="PTHR21666">
    <property type="entry name" value="PEPTIDASE-RELATED"/>
    <property type="match status" value="1"/>
</dbReference>
<evidence type="ECO:0000256" key="1">
    <source>
        <dbReference type="SAM" id="Coils"/>
    </source>
</evidence>
<dbReference type="AlphaFoldDB" id="A0A7W1X0M8"/>